<dbReference type="PANTHER" id="PTHR46354:SF2">
    <property type="entry name" value="PROTEIN DOG1-LIKE 4"/>
    <property type="match status" value="1"/>
</dbReference>
<feature type="domain" description="DOG1" evidence="2">
    <location>
        <begin position="22"/>
        <end position="246"/>
    </location>
</feature>
<dbReference type="AlphaFoldDB" id="A0A803ME02"/>
<reference evidence="3" key="1">
    <citation type="journal article" date="2017" name="Nature">
        <title>The genome of Chenopodium quinoa.</title>
        <authorList>
            <person name="Jarvis D.E."/>
            <person name="Ho Y.S."/>
            <person name="Lightfoot D.J."/>
            <person name="Schmoeckel S.M."/>
            <person name="Li B."/>
            <person name="Borm T.J.A."/>
            <person name="Ohyanagi H."/>
            <person name="Mineta K."/>
            <person name="Michell C.T."/>
            <person name="Saber N."/>
            <person name="Kharbatia N.M."/>
            <person name="Rupper R.R."/>
            <person name="Sharp A.R."/>
            <person name="Dally N."/>
            <person name="Boughton B.A."/>
            <person name="Woo Y.H."/>
            <person name="Gao G."/>
            <person name="Schijlen E.G.W.M."/>
            <person name="Guo X."/>
            <person name="Momin A.A."/>
            <person name="Negrao S."/>
            <person name="Al-Babili S."/>
            <person name="Gehring C."/>
            <person name="Roessner U."/>
            <person name="Jung C."/>
            <person name="Murphy K."/>
            <person name="Arold S.T."/>
            <person name="Gojobori T."/>
            <person name="van der Linden C.G."/>
            <person name="van Loo E.N."/>
            <person name="Jellen E.N."/>
            <person name="Maughan P.J."/>
            <person name="Tester M."/>
        </authorList>
    </citation>
    <scope>NUCLEOTIDE SEQUENCE [LARGE SCALE GENOMIC DNA]</scope>
    <source>
        <strain evidence="3">cv. PI 614886</strain>
    </source>
</reference>
<dbReference type="PROSITE" id="PS51806">
    <property type="entry name" value="DOG1"/>
    <property type="match status" value="1"/>
</dbReference>
<evidence type="ECO:0000313" key="4">
    <source>
        <dbReference type="Proteomes" id="UP000596660"/>
    </source>
</evidence>
<evidence type="ECO:0000313" key="3">
    <source>
        <dbReference type="EnsemblPlants" id="AUR62027695-RA:cds"/>
    </source>
</evidence>
<proteinExistence type="predicted"/>
<dbReference type="EnsemblPlants" id="AUR62027695-RA">
    <property type="protein sequence ID" value="AUR62027695-RA:cds"/>
    <property type="gene ID" value="AUR62027695"/>
</dbReference>
<name>A0A803ME02_CHEQI</name>
<dbReference type="SMR" id="A0A803ME02"/>
<dbReference type="OMA" id="TTHHKAY"/>
<evidence type="ECO:0000256" key="1">
    <source>
        <dbReference type="SAM" id="MobiDB-lite"/>
    </source>
</evidence>
<dbReference type="GO" id="GO:0043565">
    <property type="term" value="F:sequence-specific DNA binding"/>
    <property type="evidence" value="ECO:0007669"/>
    <property type="project" value="InterPro"/>
</dbReference>
<keyword evidence="4" id="KW-1185">Reference proteome</keyword>
<feature type="compositionally biased region" description="Low complexity" evidence="1">
    <location>
        <begin position="245"/>
        <end position="277"/>
    </location>
</feature>
<reference evidence="3" key="2">
    <citation type="submission" date="2021-03" db="UniProtKB">
        <authorList>
            <consortium name="EnsemblPlants"/>
        </authorList>
    </citation>
    <scope>IDENTIFICATION</scope>
</reference>
<accession>A0A803ME02</accession>
<organism evidence="3 4">
    <name type="scientific">Chenopodium quinoa</name>
    <name type="common">Quinoa</name>
    <dbReference type="NCBI Taxonomy" id="63459"/>
    <lineage>
        <taxon>Eukaryota</taxon>
        <taxon>Viridiplantae</taxon>
        <taxon>Streptophyta</taxon>
        <taxon>Embryophyta</taxon>
        <taxon>Tracheophyta</taxon>
        <taxon>Spermatophyta</taxon>
        <taxon>Magnoliopsida</taxon>
        <taxon>eudicotyledons</taxon>
        <taxon>Gunneridae</taxon>
        <taxon>Pentapetalae</taxon>
        <taxon>Caryophyllales</taxon>
        <taxon>Chenopodiaceae</taxon>
        <taxon>Chenopodioideae</taxon>
        <taxon>Atripliceae</taxon>
        <taxon>Chenopodium</taxon>
    </lineage>
</organism>
<evidence type="ECO:0000259" key="2">
    <source>
        <dbReference type="PROSITE" id="PS51806"/>
    </source>
</evidence>
<dbReference type="Proteomes" id="UP000596660">
    <property type="component" value="Unplaced"/>
</dbReference>
<dbReference type="Gramene" id="AUR62027695-RA">
    <property type="protein sequence ID" value="AUR62027695-RA:cds"/>
    <property type="gene ID" value="AUR62027695"/>
</dbReference>
<dbReference type="InterPro" id="IPR051886">
    <property type="entry name" value="Seed_Dev/Stress_Resp_Reg"/>
</dbReference>
<protein>
    <recommendedName>
        <fullName evidence="2">DOG1 domain-containing protein</fullName>
    </recommendedName>
</protein>
<sequence length="292" mass="32771">MNTNLILPLKYPAAISTTSIVEEKFCAYYESWLKQLEIHLQQLVLGRHPNYDVVVATLITHHKEFYAAKWAAARDDVLSFFSPQWASPLEAAFTWVTGWKPSTAFRLVESLRKTRAPLTSLSLLTDEQASSVAALGTRIKHEEQKVEMDLERLQMAICDLKMVGLAKMSSRKDFNESSRVEDMVSVAMKGLMDGMEKVLKMADYVRLKTLKGILDVLTPRQRVDFLAVFAMLQIQIRKWGKQKAANDTANNKTTNDTTSNDTPTATPTTANNNGDTTNTIDNIENVNLIALV</sequence>
<dbReference type="PANTHER" id="PTHR46354">
    <property type="entry name" value="DOG1 DOMAIN-CONTAINING PROTEIN"/>
    <property type="match status" value="1"/>
</dbReference>
<dbReference type="GO" id="GO:0006351">
    <property type="term" value="P:DNA-templated transcription"/>
    <property type="evidence" value="ECO:0007669"/>
    <property type="project" value="InterPro"/>
</dbReference>
<dbReference type="GeneID" id="110692212"/>
<feature type="region of interest" description="Disordered" evidence="1">
    <location>
        <begin position="243"/>
        <end position="277"/>
    </location>
</feature>
<dbReference type="RefSeq" id="XP_021724906.1">
    <property type="nucleotide sequence ID" value="XM_021869214.1"/>
</dbReference>
<gene>
    <name evidence="3" type="primary">LOC110692212</name>
</gene>
<dbReference type="OrthoDB" id="1895294at2759"/>
<dbReference type="Pfam" id="PF14144">
    <property type="entry name" value="DOG1"/>
    <property type="match status" value="1"/>
</dbReference>
<dbReference type="InterPro" id="IPR025422">
    <property type="entry name" value="TGA_domain"/>
</dbReference>
<dbReference type="KEGG" id="cqi:110692212"/>